<feature type="transmembrane region" description="Helical" evidence="9">
    <location>
        <begin position="127"/>
        <end position="149"/>
    </location>
</feature>
<evidence type="ECO:0000256" key="3">
    <source>
        <dbReference type="ARBA" id="ARBA00022989"/>
    </source>
</evidence>
<comment type="subcellular location">
    <subcellularLocation>
        <location evidence="1">Membrane</location>
        <topology evidence="1">Multi-pass membrane protein</topology>
    </subcellularLocation>
</comment>
<evidence type="ECO:0000313" key="12">
    <source>
        <dbReference type="Proteomes" id="UP000694397"/>
    </source>
</evidence>
<dbReference type="Ensembl" id="ENSSFOT00015046418.1">
    <property type="protein sequence ID" value="ENSSFOP00015068959.1"/>
    <property type="gene ID" value="ENSSFOG00015029415.1"/>
</dbReference>
<keyword evidence="2 9" id="KW-0812">Transmembrane</keyword>
<keyword evidence="6" id="KW-0675">Receptor</keyword>
<sequence>MAEICNCSNTMEGSVFQKVAYIPVFTAGLLLNGFAVYIFLRGRSGWTETHVYTFSLAVANCALLLFLPVRTYDAFRRLAPDTFCTFLVSTHYLNMYVSIFTRTAISVHRCVAVNFPMRRRAWGLQKPVAGAVCALIWAVAVALSAAFNWNSAGSLNCCYERKWEPLRNGLFELLVVVGFFIPLGVITACTVRTVFCVLRCSRATGVVSIMTVNLVVFATCYSPIHWAFFLKFRATSCSSLVYSFYHVSEWMATTNCCWDALAYYFLFKKFFYI</sequence>
<dbReference type="SUPFAM" id="SSF81321">
    <property type="entry name" value="Family A G protein-coupled receptor-like"/>
    <property type="match status" value="1"/>
</dbReference>
<organism evidence="11 12">
    <name type="scientific">Scleropages formosus</name>
    <name type="common">Asian bonytongue</name>
    <name type="synonym">Osteoglossum formosum</name>
    <dbReference type="NCBI Taxonomy" id="113540"/>
    <lineage>
        <taxon>Eukaryota</taxon>
        <taxon>Metazoa</taxon>
        <taxon>Chordata</taxon>
        <taxon>Craniata</taxon>
        <taxon>Vertebrata</taxon>
        <taxon>Euteleostomi</taxon>
        <taxon>Actinopterygii</taxon>
        <taxon>Neopterygii</taxon>
        <taxon>Teleostei</taxon>
        <taxon>Osteoglossocephala</taxon>
        <taxon>Osteoglossomorpha</taxon>
        <taxon>Osteoglossiformes</taxon>
        <taxon>Osteoglossidae</taxon>
        <taxon>Scleropages</taxon>
    </lineage>
</organism>
<feature type="transmembrane region" description="Helical" evidence="9">
    <location>
        <begin position="244"/>
        <end position="267"/>
    </location>
</feature>
<keyword evidence="4" id="KW-0297">G-protein coupled receptor</keyword>
<dbReference type="PANTHER" id="PTHR24232:SF101">
    <property type="entry name" value="G-PROTEIN COUPLED RECEPTOR 35-LIKE"/>
    <property type="match status" value="1"/>
</dbReference>
<proteinExistence type="predicted"/>
<keyword evidence="12" id="KW-1185">Reference proteome</keyword>
<keyword evidence="3 9" id="KW-1133">Transmembrane helix</keyword>
<reference evidence="11" key="2">
    <citation type="submission" date="2025-08" db="UniProtKB">
        <authorList>
            <consortium name="Ensembl"/>
        </authorList>
    </citation>
    <scope>IDENTIFICATION</scope>
</reference>
<evidence type="ECO:0000256" key="2">
    <source>
        <dbReference type="ARBA" id="ARBA00022692"/>
    </source>
</evidence>
<feature type="domain" description="G-protein coupled receptors family 1 profile" evidence="10">
    <location>
        <begin position="31"/>
        <end position="263"/>
    </location>
</feature>
<keyword evidence="7" id="KW-0325">Glycoprotein</keyword>
<dbReference type="InterPro" id="IPR000276">
    <property type="entry name" value="GPCR_Rhodpsn"/>
</dbReference>
<protein>
    <recommendedName>
        <fullName evidence="10">G-protein coupled receptors family 1 profile domain-containing protein</fullName>
    </recommendedName>
</protein>
<reference evidence="11 12" key="1">
    <citation type="submission" date="2019-04" db="EMBL/GenBank/DDBJ databases">
        <authorList>
            <consortium name="Wellcome Sanger Institute Data Sharing"/>
        </authorList>
    </citation>
    <scope>NUCLEOTIDE SEQUENCE [LARGE SCALE GENOMIC DNA]</scope>
</reference>
<evidence type="ECO:0000256" key="9">
    <source>
        <dbReference type="SAM" id="Phobius"/>
    </source>
</evidence>
<evidence type="ECO:0000256" key="8">
    <source>
        <dbReference type="ARBA" id="ARBA00023224"/>
    </source>
</evidence>
<keyword evidence="5 9" id="KW-0472">Membrane</keyword>
<name>A0A8C9W1Y7_SCLFO</name>
<evidence type="ECO:0000256" key="5">
    <source>
        <dbReference type="ARBA" id="ARBA00023136"/>
    </source>
</evidence>
<dbReference type="InterPro" id="IPR017452">
    <property type="entry name" value="GPCR_Rhodpsn_7TM"/>
</dbReference>
<dbReference type="PANTHER" id="PTHR24232">
    <property type="entry name" value="G-PROTEIN COUPLED RECEPTOR"/>
    <property type="match status" value="1"/>
</dbReference>
<feature type="transmembrane region" description="Helical" evidence="9">
    <location>
        <begin position="20"/>
        <end position="40"/>
    </location>
</feature>
<dbReference type="AlphaFoldDB" id="A0A8C9W1Y7"/>
<feature type="transmembrane region" description="Helical" evidence="9">
    <location>
        <begin position="169"/>
        <end position="191"/>
    </location>
</feature>
<dbReference type="PROSITE" id="PS50262">
    <property type="entry name" value="G_PROTEIN_RECEP_F1_2"/>
    <property type="match status" value="1"/>
</dbReference>
<dbReference type="GeneTree" id="ENSGT01040000240444"/>
<dbReference type="GO" id="GO:0005886">
    <property type="term" value="C:plasma membrane"/>
    <property type="evidence" value="ECO:0007669"/>
    <property type="project" value="TreeGrafter"/>
</dbReference>
<evidence type="ECO:0000256" key="1">
    <source>
        <dbReference type="ARBA" id="ARBA00004141"/>
    </source>
</evidence>
<dbReference type="OrthoDB" id="6086428at2759"/>
<dbReference type="PRINTS" id="PR00237">
    <property type="entry name" value="GPCRRHODOPSN"/>
</dbReference>
<keyword evidence="8" id="KW-0807">Transducer</keyword>
<feature type="transmembrane region" description="Helical" evidence="9">
    <location>
        <begin position="52"/>
        <end position="72"/>
    </location>
</feature>
<evidence type="ECO:0000256" key="6">
    <source>
        <dbReference type="ARBA" id="ARBA00023170"/>
    </source>
</evidence>
<evidence type="ECO:0000256" key="4">
    <source>
        <dbReference type="ARBA" id="ARBA00023040"/>
    </source>
</evidence>
<dbReference type="Proteomes" id="UP000694397">
    <property type="component" value="Chromosome 25"/>
</dbReference>
<evidence type="ECO:0000313" key="11">
    <source>
        <dbReference type="Ensembl" id="ENSSFOP00015068959.1"/>
    </source>
</evidence>
<feature type="transmembrane region" description="Helical" evidence="9">
    <location>
        <begin position="203"/>
        <end position="224"/>
    </location>
</feature>
<dbReference type="Pfam" id="PF00001">
    <property type="entry name" value="7tm_1"/>
    <property type="match status" value="1"/>
</dbReference>
<reference evidence="11" key="3">
    <citation type="submission" date="2025-09" db="UniProtKB">
        <authorList>
            <consortium name="Ensembl"/>
        </authorList>
    </citation>
    <scope>IDENTIFICATION</scope>
</reference>
<accession>A0A8C9W1Y7</accession>
<dbReference type="Gene3D" id="1.20.1070.10">
    <property type="entry name" value="Rhodopsin 7-helix transmembrane proteins"/>
    <property type="match status" value="1"/>
</dbReference>
<dbReference type="GO" id="GO:0035025">
    <property type="term" value="P:positive regulation of Rho protein signal transduction"/>
    <property type="evidence" value="ECO:0007669"/>
    <property type="project" value="TreeGrafter"/>
</dbReference>
<evidence type="ECO:0000256" key="7">
    <source>
        <dbReference type="ARBA" id="ARBA00023180"/>
    </source>
</evidence>
<evidence type="ECO:0000259" key="10">
    <source>
        <dbReference type="PROSITE" id="PS50262"/>
    </source>
</evidence>
<dbReference type="GO" id="GO:0004930">
    <property type="term" value="F:G protein-coupled receptor activity"/>
    <property type="evidence" value="ECO:0007669"/>
    <property type="project" value="UniProtKB-KW"/>
</dbReference>
<dbReference type="GO" id="GO:0007200">
    <property type="term" value="P:phospholipase C-activating G protein-coupled receptor signaling pathway"/>
    <property type="evidence" value="ECO:0007669"/>
    <property type="project" value="TreeGrafter"/>
</dbReference>